<dbReference type="KEGG" id="msj:MSSAC_0106"/>
<reference evidence="1 2" key="1">
    <citation type="submission" date="2014-07" db="EMBL/GenBank/DDBJ databases">
        <title>Methanogenic archaea and the global carbon cycle.</title>
        <authorList>
            <person name="Henriksen J.R."/>
            <person name="Luke J."/>
            <person name="Reinhart S."/>
            <person name="Benedict M.N."/>
            <person name="Youngblut N.D."/>
            <person name="Metcalf M.E."/>
            <person name="Whitaker R.J."/>
            <person name="Metcalf W.W."/>
        </authorList>
    </citation>
    <scope>NUCLEOTIDE SEQUENCE [LARGE SCALE GENOMIC DNA]</scope>
    <source>
        <strain evidence="1 2">C2J</strain>
    </source>
</reference>
<dbReference type="EMBL" id="CP009508">
    <property type="protein sequence ID" value="AKB34696.1"/>
    <property type="molecule type" value="Genomic_DNA"/>
</dbReference>
<protein>
    <submittedName>
        <fullName evidence="1">Uncharacterized protein</fullName>
    </submittedName>
</protein>
<dbReference type="Proteomes" id="UP000033123">
    <property type="component" value="Chromosome"/>
</dbReference>
<dbReference type="InterPro" id="IPR012033">
    <property type="entry name" value="UCP006600"/>
</dbReference>
<dbReference type="SUPFAM" id="SSF75181">
    <property type="entry name" value="Hypothetical protein MTH777 (MT0777)"/>
    <property type="match status" value="1"/>
</dbReference>
<name>A0A0E3LC08_9EURY</name>
<dbReference type="Pfam" id="PF09001">
    <property type="entry name" value="DUF1890"/>
    <property type="match status" value="1"/>
</dbReference>
<organism evidence="1 2">
    <name type="scientific">Methanosarcina siciliae C2J</name>
    <dbReference type="NCBI Taxonomy" id="1434118"/>
    <lineage>
        <taxon>Archaea</taxon>
        <taxon>Methanobacteriati</taxon>
        <taxon>Methanobacteriota</taxon>
        <taxon>Stenosarchaea group</taxon>
        <taxon>Methanomicrobia</taxon>
        <taxon>Methanosarcinales</taxon>
        <taxon>Methanosarcinaceae</taxon>
        <taxon>Methanosarcina</taxon>
    </lineage>
</organism>
<dbReference type="Gene3D" id="3.40.50.10160">
    <property type="entry name" value="MTH777-like"/>
    <property type="match status" value="1"/>
</dbReference>
<dbReference type="HOGENOM" id="CLU_142041_0_0_2"/>
<proteinExistence type="predicted"/>
<dbReference type="AlphaFoldDB" id="A0A0E3LC08"/>
<dbReference type="PIRSF" id="PIRSF006600">
    <property type="entry name" value="UCP006600"/>
    <property type="match status" value="1"/>
</dbReference>
<dbReference type="InterPro" id="IPR036608">
    <property type="entry name" value="MTH777-like_sf"/>
</dbReference>
<sequence>MGFDVTVAGTEAATRLLKVSDSDGYYAKKLVNLDKTMEDIIEKRSDFDICFAFMHNDAGMTYAATMSALSQAKLYSIVFGRHADELAETIEFESEKIVSKDVHNPLRLKNRLDKVVEGIAA</sequence>
<evidence type="ECO:0000313" key="1">
    <source>
        <dbReference type="EMBL" id="AKB34696.1"/>
    </source>
</evidence>
<accession>A0A0E3LC08</accession>
<dbReference type="PATRIC" id="fig|1434118.4.peg.141"/>
<evidence type="ECO:0000313" key="2">
    <source>
        <dbReference type="Proteomes" id="UP000033123"/>
    </source>
</evidence>
<gene>
    <name evidence="1" type="ORF">MSSAC_0106</name>
</gene>